<evidence type="ECO:0000313" key="2">
    <source>
        <dbReference type="EMBL" id="AYL95284.1"/>
    </source>
</evidence>
<name>A0A494VL93_9SPHI</name>
<dbReference type="AlphaFoldDB" id="A0A494VL93"/>
<keyword evidence="3" id="KW-1185">Reference proteome</keyword>
<feature type="transmembrane region" description="Helical" evidence="1">
    <location>
        <begin position="44"/>
        <end position="64"/>
    </location>
</feature>
<sequence length="245" mass="28456">MSDQKIYLTMLRMLKDGYQGNNGEQELYLLEELRRTDDIDEFKAIAGVIGATGGLFCIPTLMAFSVEQGSPKVMPAIFAITDIHSRVEKTDAPEIHNLFTPAWWQPRWKGSFPAFISYVFCITEMIRSVPEHRHETVDTIGEQLVKEFALNLFPFETFRELRLSTPGCDSESDIRKLVSEVDGDMLMISMFKEHNIHKSKETLYEENILNMRCDYLLTRLNFKLEYQLFRYLLKTAEILNAPEQH</sequence>
<dbReference type="KEGG" id="muh:HYN43_008240"/>
<accession>A0A494VL93</accession>
<evidence type="ECO:0000313" key="3">
    <source>
        <dbReference type="Proteomes" id="UP000270046"/>
    </source>
</evidence>
<reference evidence="2 3" key="1">
    <citation type="submission" date="2018-10" db="EMBL/GenBank/DDBJ databases">
        <title>Genome sequencing of Mucilaginibacter sp. HYN0043.</title>
        <authorList>
            <person name="Kim M."/>
            <person name="Yi H."/>
        </authorList>
    </citation>
    <scope>NUCLEOTIDE SEQUENCE [LARGE SCALE GENOMIC DNA]</scope>
    <source>
        <strain evidence="2 3">HYN0043</strain>
    </source>
</reference>
<gene>
    <name evidence="2" type="ORF">HYN43_008240</name>
</gene>
<proteinExistence type="predicted"/>
<dbReference type="Proteomes" id="UP000270046">
    <property type="component" value="Chromosome"/>
</dbReference>
<keyword evidence="1" id="KW-1133">Transmembrane helix</keyword>
<dbReference type="OrthoDB" id="794798at2"/>
<keyword evidence="1" id="KW-0812">Transmembrane</keyword>
<protein>
    <submittedName>
        <fullName evidence="2">Uncharacterized protein</fullName>
    </submittedName>
</protein>
<dbReference type="RefSeq" id="WP_119408987.1">
    <property type="nucleotide sequence ID" value="NZ_CP032869.1"/>
</dbReference>
<dbReference type="EMBL" id="CP032869">
    <property type="protein sequence ID" value="AYL95284.1"/>
    <property type="molecule type" value="Genomic_DNA"/>
</dbReference>
<organism evidence="2 3">
    <name type="scientific">Mucilaginibacter celer</name>
    <dbReference type="NCBI Taxonomy" id="2305508"/>
    <lineage>
        <taxon>Bacteria</taxon>
        <taxon>Pseudomonadati</taxon>
        <taxon>Bacteroidota</taxon>
        <taxon>Sphingobacteriia</taxon>
        <taxon>Sphingobacteriales</taxon>
        <taxon>Sphingobacteriaceae</taxon>
        <taxon>Mucilaginibacter</taxon>
    </lineage>
</organism>
<keyword evidence="1" id="KW-0472">Membrane</keyword>
<evidence type="ECO:0000256" key="1">
    <source>
        <dbReference type="SAM" id="Phobius"/>
    </source>
</evidence>